<feature type="transmembrane region" description="Helical" evidence="7">
    <location>
        <begin position="120"/>
        <end position="145"/>
    </location>
</feature>
<dbReference type="Pfam" id="PF03773">
    <property type="entry name" value="ArsP_1"/>
    <property type="match status" value="1"/>
</dbReference>
<evidence type="ECO:0000256" key="5">
    <source>
        <dbReference type="ARBA" id="ARBA00022989"/>
    </source>
</evidence>
<comment type="similarity">
    <text evidence="2">Belongs to the UPF0718 family.</text>
</comment>
<organism evidence="8 9">
    <name type="scientific">Paenibacillus physcomitrellae</name>
    <dbReference type="NCBI Taxonomy" id="1619311"/>
    <lineage>
        <taxon>Bacteria</taxon>
        <taxon>Bacillati</taxon>
        <taxon>Bacillota</taxon>
        <taxon>Bacilli</taxon>
        <taxon>Bacillales</taxon>
        <taxon>Paenibacillaceae</taxon>
        <taxon>Paenibacillus</taxon>
    </lineage>
</organism>
<evidence type="ECO:0000256" key="4">
    <source>
        <dbReference type="ARBA" id="ARBA00022692"/>
    </source>
</evidence>
<dbReference type="PANTHER" id="PTHR34184:SF4">
    <property type="entry name" value="UPF0718 PROTEIN YCGR"/>
    <property type="match status" value="1"/>
</dbReference>
<reference evidence="9" key="1">
    <citation type="journal article" date="2019" name="Int. J. Syst. Evol. Microbiol.">
        <title>The Global Catalogue of Microorganisms (GCM) 10K type strain sequencing project: providing services to taxonomists for standard genome sequencing and annotation.</title>
        <authorList>
            <consortium name="The Broad Institute Genomics Platform"/>
            <consortium name="The Broad Institute Genome Sequencing Center for Infectious Disease"/>
            <person name="Wu L."/>
            <person name="Ma J."/>
        </authorList>
    </citation>
    <scope>NUCLEOTIDE SEQUENCE [LARGE SCALE GENOMIC DNA]</scope>
    <source>
        <strain evidence="9">CGMCC 1.15044</strain>
    </source>
</reference>
<feature type="transmembrane region" description="Helical" evidence="7">
    <location>
        <begin position="87"/>
        <end position="108"/>
    </location>
</feature>
<evidence type="ECO:0000256" key="2">
    <source>
        <dbReference type="ARBA" id="ARBA00006386"/>
    </source>
</evidence>
<feature type="transmembrane region" description="Helical" evidence="7">
    <location>
        <begin position="244"/>
        <end position="266"/>
    </location>
</feature>
<evidence type="ECO:0000256" key="1">
    <source>
        <dbReference type="ARBA" id="ARBA00004651"/>
    </source>
</evidence>
<comment type="caution">
    <text evidence="8">The sequence shown here is derived from an EMBL/GenBank/DDBJ whole genome shotgun (WGS) entry which is preliminary data.</text>
</comment>
<feature type="transmembrane region" description="Helical" evidence="7">
    <location>
        <begin position="12"/>
        <end position="34"/>
    </location>
</feature>
<keyword evidence="9" id="KW-1185">Reference proteome</keyword>
<evidence type="ECO:0000256" key="7">
    <source>
        <dbReference type="SAM" id="Phobius"/>
    </source>
</evidence>
<proteinExistence type="inferred from homology"/>
<keyword evidence="6 7" id="KW-0472">Membrane</keyword>
<feature type="transmembrane region" description="Helical" evidence="7">
    <location>
        <begin position="220"/>
        <end position="238"/>
    </location>
</feature>
<keyword evidence="4 7" id="KW-0812">Transmembrane</keyword>
<dbReference type="PANTHER" id="PTHR34184">
    <property type="entry name" value="UPF0718 PROTEIN YCGR"/>
    <property type="match status" value="1"/>
</dbReference>
<evidence type="ECO:0000256" key="3">
    <source>
        <dbReference type="ARBA" id="ARBA00022475"/>
    </source>
</evidence>
<name>A0ABQ1GKG7_9BACL</name>
<keyword evidence="3" id="KW-1003">Cell membrane</keyword>
<evidence type="ECO:0000313" key="8">
    <source>
        <dbReference type="EMBL" id="GGA45663.1"/>
    </source>
</evidence>
<feature type="transmembrane region" description="Helical" evidence="7">
    <location>
        <begin position="313"/>
        <end position="332"/>
    </location>
</feature>
<evidence type="ECO:0000313" key="9">
    <source>
        <dbReference type="Proteomes" id="UP000609323"/>
    </source>
</evidence>
<dbReference type="EMBL" id="BMHF01000013">
    <property type="protein sequence ID" value="GGA45663.1"/>
    <property type="molecule type" value="Genomic_DNA"/>
</dbReference>
<dbReference type="RefSeq" id="WP_094092656.1">
    <property type="nucleotide sequence ID" value="NZ_BMHF01000013.1"/>
</dbReference>
<dbReference type="InterPro" id="IPR005524">
    <property type="entry name" value="DUF318"/>
</dbReference>
<dbReference type="Proteomes" id="UP000609323">
    <property type="component" value="Unassembled WGS sequence"/>
</dbReference>
<keyword evidence="5 7" id="KW-1133">Transmembrane helix</keyword>
<feature type="transmembrane region" description="Helical" evidence="7">
    <location>
        <begin position="273"/>
        <end position="293"/>
    </location>
</feature>
<dbReference type="InterPro" id="IPR052923">
    <property type="entry name" value="UPF0718"/>
</dbReference>
<sequence>MNAAAVLKRVSLILPFSLFLACLVVMAPKLSALAGSAGLATFKNHFLGIFLEAVPFILFGALVSSMIHLIMPEDFLARKWPKNPVAGIAMACLLGALFPVCECGMIPLVRRLVQKGMPAYVATVFLLSGPIVNPIVFGATALAFQGHPEMVYARLGIALFVSAAAGFILYLTVRRNPLRHTLADSSGHEHIEVKWFGGGHSLKTRIAALFQHASDDFLDAGKYLIIGCLITAALQTFVSRDALAAYSSGPAASYAFMMGLGFILSLCSTSDAFVASTFMHTFSHGALLSFLVLGPMLDFKNMLMLLSAFKTKFVIGLMLIVPPLVLAGCLLTDRFLIS</sequence>
<protein>
    <submittedName>
        <fullName evidence="8">Permease</fullName>
    </submittedName>
</protein>
<feature type="transmembrane region" description="Helical" evidence="7">
    <location>
        <begin position="151"/>
        <end position="173"/>
    </location>
</feature>
<accession>A0ABQ1GKG7</accession>
<gene>
    <name evidence="8" type="ORF">GCM10010917_33720</name>
</gene>
<feature type="transmembrane region" description="Helical" evidence="7">
    <location>
        <begin position="46"/>
        <end position="67"/>
    </location>
</feature>
<comment type="subcellular location">
    <subcellularLocation>
        <location evidence="1">Cell membrane</location>
        <topology evidence="1">Multi-pass membrane protein</topology>
    </subcellularLocation>
</comment>
<evidence type="ECO:0000256" key="6">
    <source>
        <dbReference type="ARBA" id="ARBA00023136"/>
    </source>
</evidence>